<evidence type="ECO:0000256" key="3">
    <source>
        <dbReference type="ARBA" id="ARBA00022741"/>
    </source>
</evidence>
<dbReference type="InterPro" id="IPR031167">
    <property type="entry name" value="G_OBG"/>
</dbReference>
<dbReference type="InterPro" id="IPR010674">
    <property type="entry name" value="NOG1_Rossman_fold_dom"/>
</dbReference>
<dbReference type="Gene3D" id="3.40.50.300">
    <property type="entry name" value="P-loop containing nucleotide triphosphate hydrolases"/>
    <property type="match status" value="1"/>
</dbReference>
<dbReference type="InterPro" id="IPR012973">
    <property type="entry name" value="NOG_C"/>
</dbReference>
<dbReference type="CDD" id="cd01897">
    <property type="entry name" value="NOG"/>
    <property type="match status" value="1"/>
</dbReference>
<keyword evidence="2" id="KW-0690">Ribosome biogenesis</keyword>
<feature type="compositionally biased region" description="Basic and acidic residues" evidence="5">
    <location>
        <begin position="327"/>
        <end position="340"/>
    </location>
</feature>
<feature type="compositionally biased region" description="Basic residues" evidence="5">
    <location>
        <begin position="265"/>
        <end position="276"/>
    </location>
</feature>
<reference evidence="7 8" key="1">
    <citation type="submission" date="2019-09" db="EMBL/GenBank/DDBJ databases">
        <title>Bird 10,000 Genomes (B10K) Project - Family phase.</title>
        <authorList>
            <person name="Zhang G."/>
        </authorList>
    </citation>
    <scope>NUCLEOTIDE SEQUENCE [LARGE SCALE GENOMIC DNA]</scope>
    <source>
        <strain evidence="7">B10K-DU-012-58</strain>
        <tissue evidence="7">Muscle</tissue>
    </source>
</reference>
<feature type="compositionally biased region" description="Basic residues" evidence="5">
    <location>
        <begin position="309"/>
        <end position="326"/>
    </location>
</feature>
<dbReference type="GO" id="GO:0042254">
    <property type="term" value="P:ribosome biogenesis"/>
    <property type="evidence" value="ECO:0007669"/>
    <property type="project" value="UniProtKB-KW"/>
</dbReference>
<keyword evidence="3" id="KW-0547">Nucleotide-binding</keyword>
<dbReference type="Proteomes" id="UP000580171">
    <property type="component" value="Unassembled WGS sequence"/>
</dbReference>
<dbReference type="SUPFAM" id="SSF52540">
    <property type="entry name" value="P-loop containing nucleoside triphosphate hydrolases"/>
    <property type="match status" value="1"/>
</dbReference>
<feature type="region of interest" description="Disordered" evidence="5">
    <location>
        <begin position="216"/>
        <end position="243"/>
    </location>
</feature>
<dbReference type="Pfam" id="PF06858">
    <property type="entry name" value="NOG1"/>
    <property type="match status" value="1"/>
</dbReference>
<evidence type="ECO:0000256" key="1">
    <source>
        <dbReference type="ARBA" id="ARBA00004604"/>
    </source>
</evidence>
<organism evidence="7 8">
    <name type="scientific">Pandion haliaetus</name>
    <name type="common">Osprey</name>
    <name type="synonym">Falco haliaetus</name>
    <dbReference type="NCBI Taxonomy" id="56262"/>
    <lineage>
        <taxon>Eukaryota</taxon>
        <taxon>Metazoa</taxon>
        <taxon>Chordata</taxon>
        <taxon>Craniata</taxon>
        <taxon>Vertebrata</taxon>
        <taxon>Euteleostomi</taxon>
        <taxon>Archelosauria</taxon>
        <taxon>Archosauria</taxon>
        <taxon>Dinosauria</taxon>
        <taxon>Saurischia</taxon>
        <taxon>Theropoda</taxon>
        <taxon>Coelurosauria</taxon>
        <taxon>Aves</taxon>
        <taxon>Neognathae</taxon>
        <taxon>Neoaves</taxon>
        <taxon>Telluraves</taxon>
        <taxon>Accipitrimorphae</taxon>
        <taxon>Accipitriformes</taxon>
        <taxon>Pandionidae</taxon>
        <taxon>Pandion</taxon>
    </lineage>
</organism>
<dbReference type="InterPro" id="IPR027417">
    <property type="entry name" value="P-loop_NTPase"/>
</dbReference>
<evidence type="ECO:0000313" key="8">
    <source>
        <dbReference type="Proteomes" id="UP000580171"/>
    </source>
</evidence>
<dbReference type="Pfam" id="PF08155">
    <property type="entry name" value="NOGCT"/>
    <property type="match status" value="1"/>
</dbReference>
<dbReference type="GO" id="GO:0005730">
    <property type="term" value="C:nucleolus"/>
    <property type="evidence" value="ECO:0007669"/>
    <property type="project" value="UniProtKB-SubCell"/>
</dbReference>
<proteinExistence type="predicted"/>
<feature type="non-terminal residue" evidence="7">
    <location>
        <position position="1"/>
    </location>
</feature>
<feature type="domain" description="OBG-type G" evidence="6">
    <location>
        <begin position="1"/>
        <end position="122"/>
    </location>
</feature>
<evidence type="ECO:0000313" key="7">
    <source>
        <dbReference type="EMBL" id="NXS65474.1"/>
    </source>
</evidence>
<sequence length="356" mass="41430">VVDTPGILDHPLEDRNTIEMQAITALAHLRAAVLYVMDVSEQCGHSLEEQVELFRNIKPLFANKPLIIVANKCDVKRIAELPEESQKIFETFEAEGFSVIETSTLTEEGVMQVKTEPCMSLQERDLELEMGDDYVLDLQKYWDLMNSSEKYDKIPEIWEGHNILDYIDPDIMRKLEELEKEEELREAAGEYDSEPESEDEEMMEIRQLAQQIREKKKLKILQSKEKDTRGPRMPRTAKKVQRKVLEKEMTDLGLDMTNKDDAHYVRRSRSVTRKRKRDESETPKSVARSRSSSRTPRDVSGLRDEKMVKKVKTMAKKAQKKMNRLGRKGESDRHIFDLKPKHLLAGKRKSGKTQRR</sequence>
<dbReference type="AlphaFoldDB" id="A0A7L2W4Q0"/>
<name>A0A7L2W4Q0_PANHA</name>
<dbReference type="EMBL" id="VYZV01003280">
    <property type="protein sequence ID" value="NXS65474.1"/>
    <property type="molecule type" value="Genomic_DNA"/>
</dbReference>
<dbReference type="OrthoDB" id="415015at2759"/>
<evidence type="ECO:0000256" key="2">
    <source>
        <dbReference type="ARBA" id="ARBA00022517"/>
    </source>
</evidence>
<feature type="region of interest" description="Disordered" evidence="5">
    <location>
        <begin position="257"/>
        <end position="356"/>
    </location>
</feature>
<feature type="compositionally biased region" description="Basic and acidic residues" evidence="5">
    <location>
        <begin position="295"/>
        <end position="308"/>
    </location>
</feature>
<accession>A0A7L2W4Q0</accession>
<evidence type="ECO:0000256" key="4">
    <source>
        <dbReference type="ARBA" id="ARBA00023242"/>
    </source>
</evidence>
<keyword evidence="8" id="KW-1185">Reference proteome</keyword>
<gene>
    <name evidence="7" type="primary">Gtpbp4</name>
    <name evidence="7" type="ORF">PANHAL_R02576</name>
</gene>
<protein>
    <submittedName>
        <fullName evidence="7">NOG1 protein</fullName>
    </submittedName>
</protein>
<dbReference type="PROSITE" id="PS51710">
    <property type="entry name" value="G_OBG"/>
    <property type="match status" value="1"/>
</dbReference>
<dbReference type="PANTHER" id="PTHR45759">
    <property type="entry name" value="NUCLEOLAR GTP-BINDING PROTEIN 1"/>
    <property type="match status" value="1"/>
</dbReference>
<comment type="caution">
    <text evidence="7">The sequence shown here is derived from an EMBL/GenBank/DDBJ whole genome shotgun (WGS) entry which is preliminary data.</text>
</comment>
<comment type="subcellular location">
    <subcellularLocation>
        <location evidence="1">Nucleus</location>
        <location evidence="1">Nucleolus</location>
    </subcellularLocation>
</comment>
<feature type="compositionally biased region" description="Basic residues" evidence="5">
    <location>
        <begin position="341"/>
        <end position="356"/>
    </location>
</feature>
<keyword evidence="4" id="KW-0539">Nucleus</keyword>
<feature type="non-terminal residue" evidence="7">
    <location>
        <position position="356"/>
    </location>
</feature>
<evidence type="ECO:0000256" key="5">
    <source>
        <dbReference type="SAM" id="MobiDB-lite"/>
    </source>
</evidence>
<dbReference type="GO" id="GO:0005525">
    <property type="term" value="F:GTP binding"/>
    <property type="evidence" value="ECO:0007669"/>
    <property type="project" value="InterPro"/>
</dbReference>
<evidence type="ECO:0000259" key="6">
    <source>
        <dbReference type="PROSITE" id="PS51710"/>
    </source>
</evidence>